<keyword evidence="5" id="KW-0119">Carbohydrate metabolism</keyword>
<dbReference type="InterPro" id="IPR001360">
    <property type="entry name" value="Glyco_hydro_1"/>
</dbReference>
<dbReference type="EC" id="3.2.1.21" evidence="3"/>
<evidence type="ECO:0000313" key="9">
    <source>
        <dbReference type="EMBL" id="SCZ95783.1"/>
    </source>
</evidence>
<dbReference type="SUPFAM" id="SSF51445">
    <property type="entry name" value="(Trans)glycosidases"/>
    <property type="match status" value="1"/>
</dbReference>
<reference evidence="9" key="1">
    <citation type="submission" date="2016-10" db="EMBL/GenBank/DDBJ databases">
        <authorList>
            <person name="Cai Z."/>
        </authorList>
    </citation>
    <scope>NUCLEOTIDE SEQUENCE [LARGE SCALE GENOMIC DNA]</scope>
</reference>
<dbReference type="GO" id="GO:0030245">
    <property type="term" value="P:cellulose catabolic process"/>
    <property type="evidence" value="ECO:0007669"/>
    <property type="project" value="UniProtKB-KW"/>
</dbReference>
<dbReference type="Gene3D" id="3.20.20.80">
    <property type="entry name" value="Glycosidases"/>
    <property type="match status" value="1"/>
</dbReference>
<dbReference type="OrthoDB" id="65569at2759"/>
<dbReference type="EMBL" id="FMWP01000087">
    <property type="protein sequence ID" value="SCZ95783.1"/>
    <property type="molecule type" value="Genomic_DNA"/>
</dbReference>
<proteinExistence type="inferred from homology"/>
<name>A0A2X0LLR1_9BASI</name>
<dbReference type="Pfam" id="PF00232">
    <property type="entry name" value="Glyco_hydro_1"/>
    <property type="match status" value="1"/>
</dbReference>
<organism evidence="9 10">
    <name type="scientific">Microbotryum saponariae</name>
    <dbReference type="NCBI Taxonomy" id="289078"/>
    <lineage>
        <taxon>Eukaryota</taxon>
        <taxon>Fungi</taxon>
        <taxon>Dikarya</taxon>
        <taxon>Basidiomycota</taxon>
        <taxon>Pucciniomycotina</taxon>
        <taxon>Microbotryomycetes</taxon>
        <taxon>Microbotryales</taxon>
        <taxon>Microbotryaceae</taxon>
        <taxon>Microbotryum</taxon>
    </lineage>
</organism>
<evidence type="ECO:0000256" key="3">
    <source>
        <dbReference type="ARBA" id="ARBA00012744"/>
    </source>
</evidence>
<dbReference type="PANTHER" id="PTHR10353">
    <property type="entry name" value="GLYCOSYL HYDROLASE"/>
    <property type="match status" value="1"/>
</dbReference>
<keyword evidence="4" id="KW-0378">Hydrolase</keyword>
<evidence type="ECO:0000256" key="7">
    <source>
        <dbReference type="ARBA" id="ARBA00056775"/>
    </source>
</evidence>
<keyword evidence="5" id="KW-0136">Cellulose degradation</keyword>
<dbReference type="AlphaFoldDB" id="A0A2X0LLR1"/>
<dbReference type="Proteomes" id="UP000249723">
    <property type="component" value="Unassembled WGS sequence"/>
</dbReference>
<comment type="catalytic activity">
    <reaction evidence="1">
        <text>Hydrolysis of terminal, non-reducing beta-D-glucosyl residues with release of beta-D-glucose.</text>
        <dbReference type="EC" id="3.2.1.21"/>
    </reaction>
</comment>
<evidence type="ECO:0000256" key="5">
    <source>
        <dbReference type="ARBA" id="ARBA00023001"/>
    </source>
</evidence>
<dbReference type="PRINTS" id="PR00131">
    <property type="entry name" value="GLHYDRLASE1"/>
</dbReference>
<evidence type="ECO:0000313" key="10">
    <source>
        <dbReference type="Proteomes" id="UP000249723"/>
    </source>
</evidence>
<keyword evidence="10" id="KW-1185">Reference proteome</keyword>
<keyword evidence="6" id="KW-0326">Glycosidase</keyword>
<evidence type="ECO:0000256" key="1">
    <source>
        <dbReference type="ARBA" id="ARBA00000448"/>
    </source>
</evidence>
<gene>
    <name evidence="9" type="ORF">BZ3500_MVSOF-1268-A1-R1_CHR8-1G09795</name>
</gene>
<protein>
    <recommendedName>
        <fullName evidence="3">beta-glucosidase</fullName>
        <ecNumber evidence="3">3.2.1.21</ecNumber>
    </recommendedName>
</protein>
<dbReference type="InterPro" id="IPR017853">
    <property type="entry name" value="GH"/>
</dbReference>
<evidence type="ECO:0000256" key="4">
    <source>
        <dbReference type="ARBA" id="ARBA00022801"/>
    </source>
</evidence>
<evidence type="ECO:0000256" key="8">
    <source>
        <dbReference type="RuleBase" id="RU003690"/>
    </source>
</evidence>
<comment type="similarity">
    <text evidence="2 8">Belongs to the glycosyl hydrolase 1 family.</text>
</comment>
<evidence type="ECO:0000256" key="2">
    <source>
        <dbReference type="ARBA" id="ARBA00010838"/>
    </source>
</evidence>
<dbReference type="PANTHER" id="PTHR10353:SF134">
    <property type="entry name" value="PUTATIVE (AFU_ORTHOLOGUE AFUA_3G12600)-RELATED"/>
    <property type="match status" value="1"/>
</dbReference>
<dbReference type="STRING" id="289078.A0A2X0LLR1"/>
<accession>A0A2X0LLR1</accession>
<keyword evidence="5" id="KW-0624">Polysaccharide degradation</keyword>
<comment type="function">
    <text evidence="7">Plays an important role in cellulose degradation. Shows hydrolytic activity against several glycosidic compounds.</text>
</comment>
<dbReference type="FunFam" id="3.20.20.80:FF:000011">
    <property type="entry name" value="Cytosolic beta-glucosidase"/>
    <property type="match status" value="1"/>
</dbReference>
<sequence length="522" mass="58583">MPYSSAPLALPRGFRHGFATASYQIEGSVDVDGRGSTVWDDMCQRKNEDGSLKVVDGTDGSLATDSYRRYSEDIALMKSYGANCYRFSIAWARIIPLGGASDPVNPLGIKFYSDLIDELLANGIEPLVTLYHWDTPSALQERYNGWLDGEQITRDFVNYARVCFDAFGDRVKCWITLNEPYCESILGHLLGIHAPGRTSNRAQSAVGDSVHEPWIAGHNQILAHAHVSDLYNKQYRHRTIGGRGQISIALNGDWNEPYDQEPATIAAAQRANEAWVAWFADPIYLGRDYPASLRAQLGSRLPQFTSAELDLLKANIPEFYGMNHYTTNLVKPLPEPADALNYNGNVSLHHTCPDTGKLIGTPSQCSWHFNVPWGFRKLLGWIWNRYHIPIVVTENGYPVTDENNFSLEKAIDDTERCKFYESYLNEMEKAMLLDGVDVRGYCAWSLLDNFEWAEGYIPRFGCTHVDYKTMKRTPKKSSKVIKEWFAVREAKGSSSTASMIPSSVVNLVKNSNFEVSAEAVIA</sequence>
<evidence type="ECO:0000256" key="6">
    <source>
        <dbReference type="ARBA" id="ARBA00023295"/>
    </source>
</evidence>
<dbReference type="GO" id="GO:0080079">
    <property type="term" value="F:cellobiose glucosidase activity"/>
    <property type="evidence" value="ECO:0007669"/>
    <property type="project" value="UniProtKB-ARBA"/>
</dbReference>